<dbReference type="AlphaFoldDB" id="A0A4U0UKH1"/>
<gene>
    <name evidence="1" type="ORF">B0A49_13862</name>
</gene>
<organism evidence="1 2">
    <name type="scientific">Cryomyces minteri</name>
    <dbReference type="NCBI Taxonomy" id="331657"/>
    <lineage>
        <taxon>Eukaryota</taxon>
        <taxon>Fungi</taxon>
        <taxon>Dikarya</taxon>
        <taxon>Ascomycota</taxon>
        <taxon>Pezizomycotina</taxon>
        <taxon>Dothideomycetes</taxon>
        <taxon>Dothideomycetes incertae sedis</taxon>
        <taxon>Cryomyces</taxon>
    </lineage>
</organism>
<evidence type="ECO:0000313" key="2">
    <source>
        <dbReference type="Proteomes" id="UP000308768"/>
    </source>
</evidence>
<evidence type="ECO:0000313" key="1">
    <source>
        <dbReference type="EMBL" id="TKA36037.1"/>
    </source>
</evidence>
<dbReference type="OrthoDB" id="2283631at2759"/>
<dbReference type="EMBL" id="NAJN01003735">
    <property type="protein sequence ID" value="TKA36037.1"/>
    <property type="molecule type" value="Genomic_DNA"/>
</dbReference>
<reference evidence="1 2" key="1">
    <citation type="submission" date="2017-03" db="EMBL/GenBank/DDBJ databases">
        <title>Genomes of endolithic fungi from Antarctica.</title>
        <authorList>
            <person name="Coleine C."/>
            <person name="Masonjones S."/>
            <person name="Stajich J.E."/>
        </authorList>
    </citation>
    <scope>NUCLEOTIDE SEQUENCE [LARGE SCALE GENOMIC DNA]</scope>
    <source>
        <strain evidence="1 2">CCFEE 5187</strain>
    </source>
</reference>
<comment type="caution">
    <text evidence="1">The sequence shown here is derived from an EMBL/GenBank/DDBJ whole genome shotgun (WGS) entry which is preliminary data.</text>
</comment>
<sequence>MLFAKLKNNKDWPADPAFKQHNLNFLIWIRDLPQDLQVVHPSNSSSFLSPSHFVANMHAYYHLSIIVHYRPQLQFLIDSGDASWKQHMVICYSSAKNL</sequence>
<proteinExistence type="predicted"/>
<dbReference type="STRING" id="331657.A0A4U0UKH1"/>
<dbReference type="Proteomes" id="UP000308768">
    <property type="component" value="Unassembled WGS sequence"/>
</dbReference>
<feature type="non-terminal residue" evidence="1">
    <location>
        <position position="98"/>
    </location>
</feature>
<protein>
    <submittedName>
        <fullName evidence="1">Uncharacterized protein</fullName>
    </submittedName>
</protein>
<accession>A0A4U0UKH1</accession>
<keyword evidence="2" id="KW-1185">Reference proteome</keyword>
<name>A0A4U0UKH1_9PEZI</name>